<dbReference type="RefSeq" id="WP_092752730.1">
    <property type="nucleotide sequence ID" value="NZ_FOCG01000001.1"/>
</dbReference>
<name>A0A1H8AFN4_9FIRM</name>
<keyword evidence="4" id="KW-1185">Reference proteome</keyword>
<evidence type="ECO:0000313" key="4">
    <source>
        <dbReference type="Proteomes" id="UP000199158"/>
    </source>
</evidence>
<dbReference type="AlphaFoldDB" id="A0A1H8AFN4"/>
<dbReference type="STRING" id="474960.SAMN05216180_1256"/>
<keyword evidence="2" id="KW-0732">Signal</keyword>
<sequence length="257" mass="28179">MNRYNGLFFRLTVLAIGTAAFCAAIVLTLSACGKVMPDASQSSGETTTQQTIQNPVTASSKSEADDGYDMIGVPKLVISDSMMYRGTVLSIDSLPDSDAEILLLTLMSVDGTGFSPSTLPVAITEETKLSFEKYKLEKGAYLEVYYGANPKEKQQYAKAIAVNLLIPAERSVFNGELVEIIENSEDKDKISLLLKPLDEGMKTVFHISDKTQLYIKLEELKKGDKINIYYNGIATFSIPPQSTAMEIRPYTALVSEK</sequence>
<reference evidence="3 4" key="1">
    <citation type="submission" date="2016-10" db="EMBL/GenBank/DDBJ databases">
        <authorList>
            <person name="de Groot N.N."/>
        </authorList>
    </citation>
    <scope>NUCLEOTIDE SEQUENCE [LARGE SCALE GENOMIC DNA]</scope>
    <source>
        <strain evidence="3 4">CGMCC 1.5070</strain>
    </source>
</reference>
<dbReference type="OrthoDB" id="1861500at2"/>
<feature type="compositionally biased region" description="Low complexity" evidence="1">
    <location>
        <begin position="40"/>
        <end position="53"/>
    </location>
</feature>
<accession>A0A1H8AFN4</accession>
<dbReference type="EMBL" id="FOCG01000001">
    <property type="protein sequence ID" value="SEM68347.1"/>
    <property type="molecule type" value="Genomic_DNA"/>
</dbReference>
<evidence type="ECO:0000256" key="2">
    <source>
        <dbReference type="SAM" id="SignalP"/>
    </source>
</evidence>
<feature type="signal peptide" evidence="2">
    <location>
        <begin position="1"/>
        <end position="33"/>
    </location>
</feature>
<dbReference type="PROSITE" id="PS51257">
    <property type="entry name" value="PROKAR_LIPOPROTEIN"/>
    <property type="match status" value="1"/>
</dbReference>
<protein>
    <submittedName>
        <fullName evidence="3">Uncharacterized protein</fullName>
    </submittedName>
</protein>
<dbReference type="Proteomes" id="UP000199158">
    <property type="component" value="Unassembled WGS sequence"/>
</dbReference>
<organism evidence="3 4">
    <name type="scientific">Hydrogenoanaerobacterium saccharovorans</name>
    <dbReference type="NCBI Taxonomy" id="474960"/>
    <lineage>
        <taxon>Bacteria</taxon>
        <taxon>Bacillati</taxon>
        <taxon>Bacillota</taxon>
        <taxon>Clostridia</taxon>
        <taxon>Eubacteriales</taxon>
        <taxon>Oscillospiraceae</taxon>
        <taxon>Hydrogenoanaerobacterium</taxon>
    </lineage>
</organism>
<gene>
    <name evidence="3" type="ORF">SAMN05216180_1256</name>
</gene>
<evidence type="ECO:0000256" key="1">
    <source>
        <dbReference type="SAM" id="MobiDB-lite"/>
    </source>
</evidence>
<proteinExistence type="predicted"/>
<feature type="region of interest" description="Disordered" evidence="1">
    <location>
        <begin position="38"/>
        <end position="65"/>
    </location>
</feature>
<feature type="chain" id="PRO_5039274178" evidence="2">
    <location>
        <begin position="34"/>
        <end position="257"/>
    </location>
</feature>
<evidence type="ECO:0000313" key="3">
    <source>
        <dbReference type="EMBL" id="SEM68347.1"/>
    </source>
</evidence>